<evidence type="ECO:0000313" key="4">
    <source>
        <dbReference type="EMBL" id="QIV68129.1"/>
    </source>
</evidence>
<dbReference type="SUPFAM" id="SSF50193">
    <property type="entry name" value="Ribosomal protein L14"/>
    <property type="match status" value="1"/>
</dbReference>
<dbReference type="GO" id="GO:0005840">
    <property type="term" value="C:ribosome"/>
    <property type="evidence" value="ECO:0007669"/>
    <property type="project" value="UniProtKB-KW"/>
</dbReference>
<organism evidence="4">
    <name type="scientific">Marsupiomonas sp. NIES 1824</name>
    <dbReference type="NCBI Taxonomy" id="1562198"/>
    <lineage>
        <taxon>Eukaryota</taxon>
        <taxon>Viridiplantae</taxon>
        <taxon>Chlorophyta</taxon>
        <taxon>core chlorophytes</taxon>
        <taxon>Pedinophyceae</taxon>
        <taxon>Marsupiomonadales</taxon>
        <taxon>Marsupiomonadaceae</taxon>
        <taxon>Marsupiomonas</taxon>
    </lineage>
</organism>
<dbReference type="InterPro" id="IPR000218">
    <property type="entry name" value="Ribosomal_uL14"/>
</dbReference>
<evidence type="ECO:0000256" key="1">
    <source>
        <dbReference type="ARBA" id="ARBA00010745"/>
    </source>
</evidence>
<geneLocation type="mitochondrion" evidence="4"/>
<dbReference type="GO" id="GO:1990904">
    <property type="term" value="C:ribonucleoprotein complex"/>
    <property type="evidence" value="ECO:0007669"/>
    <property type="project" value="UniProtKB-KW"/>
</dbReference>
<keyword evidence="3" id="KW-0687">Ribonucleoprotein</keyword>
<sequence>MRRWLPAQRTLSVRDNSGAKRRRLLHPRTYQPEMLPTLSRVVSGTTPRSALRKGRERKKVVQVLLLSTRRNQQGANGIVRRNRTTRVVLMKDTSLRGSRILTKLPKQVVGKGRTLRPVTPPGPC</sequence>
<dbReference type="Gene3D" id="2.40.150.20">
    <property type="entry name" value="Ribosomal protein L14"/>
    <property type="match status" value="1"/>
</dbReference>
<evidence type="ECO:0000256" key="3">
    <source>
        <dbReference type="ARBA" id="ARBA00023274"/>
    </source>
</evidence>
<keyword evidence="2 4" id="KW-0689">Ribosomal protein</keyword>
<dbReference type="AlphaFoldDB" id="A0A6H0R2X6"/>
<proteinExistence type="inferred from homology"/>
<dbReference type="GO" id="GO:0003735">
    <property type="term" value="F:structural constituent of ribosome"/>
    <property type="evidence" value="ECO:0007669"/>
    <property type="project" value="InterPro"/>
</dbReference>
<dbReference type="InterPro" id="IPR036853">
    <property type="entry name" value="Ribosomal_uL14_sf"/>
</dbReference>
<evidence type="ECO:0000256" key="2">
    <source>
        <dbReference type="ARBA" id="ARBA00022980"/>
    </source>
</evidence>
<gene>
    <name evidence="4" type="primary">rpl14</name>
</gene>
<dbReference type="EMBL" id="MN782006">
    <property type="protein sequence ID" value="QIV68129.1"/>
    <property type="molecule type" value="Genomic_DNA"/>
</dbReference>
<dbReference type="Pfam" id="PF00238">
    <property type="entry name" value="Ribosomal_L14"/>
    <property type="match status" value="1"/>
</dbReference>
<accession>A0A6H0R2X6</accession>
<name>A0A6H0R2X6_9CHLO</name>
<dbReference type="GO" id="GO:0006412">
    <property type="term" value="P:translation"/>
    <property type="evidence" value="ECO:0007669"/>
    <property type="project" value="InterPro"/>
</dbReference>
<protein>
    <submittedName>
        <fullName evidence="4">Ribosomal protein L14</fullName>
    </submittedName>
</protein>
<reference evidence="4" key="1">
    <citation type="journal article" date="2020" name="Mitochondrial DNA Part B Resour">
        <title>Complete mitogenome of the chlorophyte green alga Marsupiomonas sp. NIES 1824 (Pedinophyceae).</title>
        <authorList>
            <person name="Turmel M."/>
            <person name="Otis C."/>
            <person name="Lemieux C."/>
        </authorList>
    </citation>
    <scope>NUCLEOTIDE SEQUENCE</scope>
</reference>
<comment type="similarity">
    <text evidence="1">Belongs to the universal ribosomal protein uL14 family.</text>
</comment>
<keyword evidence="4" id="KW-0496">Mitochondrion</keyword>